<keyword evidence="5" id="KW-0325">Glycoprotein</keyword>
<keyword evidence="8" id="KW-0812">Transmembrane</keyword>
<evidence type="ECO:0000256" key="5">
    <source>
        <dbReference type="ARBA" id="ARBA00023180"/>
    </source>
</evidence>
<keyword evidence="6" id="KW-0393">Immunoglobulin domain</keyword>
<keyword evidence="8" id="KW-1133">Transmembrane helix</keyword>
<dbReference type="Proteomes" id="UP000694890">
    <property type="component" value="Unplaced"/>
</dbReference>
<dbReference type="InterPro" id="IPR013783">
    <property type="entry name" value="Ig-like_fold"/>
</dbReference>
<keyword evidence="3" id="KW-0677">Repeat</keyword>
<accession>A0AAJ7QBI7</accession>
<dbReference type="InterPro" id="IPR003599">
    <property type="entry name" value="Ig_sub"/>
</dbReference>
<dbReference type="InterPro" id="IPR007110">
    <property type="entry name" value="Ig-like_dom"/>
</dbReference>
<feature type="transmembrane region" description="Helical" evidence="8">
    <location>
        <begin position="54"/>
        <end position="79"/>
    </location>
</feature>
<dbReference type="SUPFAM" id="SSF48726">
    <property type="entry name" value="Immunoglobulin"/>
    <property type="match status" value="3"/>
</dbReference>
<dbReference type="KEGG" id="lcf:108897018"/>
<evidence type="ECO:0000259" key="9">
    <source>
        <dbReference type="PROSITE" id="PS50835"/>
    </source>
</evidence>
<gene>
    <name evidence="11" type="primary">LOC108897018</name>
</gene>
<dbReference type="AlphaFoldDB" id="A0AAJ7QBI7"/>
<evidence type="ECO:0000313" key="11">
    <source>
        <dbReference type="RefSeq" id="XP_018551898.2"/>
    </source>
</evidence>
<dbReference type="GO" id="GO:0004908">
    <property type="term" value="F:interleukin-1 receptor activity"/>
    <property type="evidence" value="ECO:0007669"/>
    <property type="project" value="InterPro"/>
</dbReference>
<proteinExistence type="inferred from homology"/>
<keyword evidence="11" id="KW-0675">Receptor</keyword>
<feature type="domain" description="Ig-like" evidence="9">
    <location>
        <begin position="332"/>
        <end position="442"/>
    </location>
</feature>
<feature type="region of interest" description="Disordered" evidence="7">
    <location>
        <begin position="303"/>
        <end position="324"/>
    </location>
</feature>
<dbReference type="PANTHER" id="PTHR11890">
    <property type="entry name" value="INTERLEUKIN-1 RECEPTOR FAMILY MEMBER"/>
    <property type="match status" value="1"/>
</dbReference>
<dbReference type="InterPro" id="IPR004074">
    <property type="entry name" value="IL-1_rcpt_I/II-typ"/>
</dbReference>
<feature type="transmembrane region" description="Helical" evidence="8">
    <location>
        <begin position="446"/>
        <end position="471"/>
    </location>
</feature>
<dbReference type="PROSITE" id="PS50835">
    <property type="entry name" value="IG_LIKE"/>
    <property type="match status" value="2"/>
</dbReference>
<reference evidence="11" key="1">
    <citation type="submission" date="2025-08" db="UniProtKB">
        <authorList>
            <consortium name="RefSeq"/>
        </authorList>
    </citation>
    <scope>IDENTIFICATION</scope>
    <source>
        <tissue evidence="11">Brain</tissue>
    </source>
</reference>
<dbReference type="Gene3D" id="2.60.40.10">
    <property type="entry name" value="Immunoglobulins"/>
    <property type="match status" value="3"/>
</dbReference>
<dbReference type="PANTHER" id="PTHR11890:SF18">
    <property type="entry name" value="LYMPHOCYTE ACTIVATION GENE 3 PROTEIN"/>
    <property type="match status" value="1"/>
</dbReference>
<evidence type="ECO:0000256" key="2">
    <source>
        <dbReference type="ARBA" id="ARBA00022729"/>
    </source>
</evidence>
<evidence type="ECO:0000313" key="10">
    <source>
        <dbReference type="Proteomes" id="UP000694890"/>
    </source>
</evidence>
<name>A0AAJ7QBI7_LATCA</name>
<dbReference type="GeneID" id="108897018"/>
<evidence type="ECO:0000256" key="6">
    <source>
        <dbReference type="ARBA" id="ARBA00023319"/>
    </source>
</evidence>
<keyword evidence="2" id="KW-0732">Signal</keyword>
<sequence length="490" mass="54722">MSCTVHCVTLGNLRNFHLRGVGTLKRECRFPLTTCCLSPHSHHICLSSLSHGHALLYTICMSLQTAIMVRLALIFAVVITEYVYGRPPLPPLSTKDSCYLVTPEVQIFRVEGEAVILSFSLFERELKVRNLAPPTARYLITKDNGTEHVAYEGDGRVQQRNKQLWFLPAQASDSGDYICTYRNGTHCVTGSITLYVYKSTSLDMEKLSYNIPLVVGETLNFKCPSLDNFNKTDRLIEWHKESSSTDSIAPFGQDSGKLMIPAVRRSHAGVYICQLTVLINHQEYKVSRILRLHVQGTDPAITTTVPDLSMTSDPELDNSSSDSTAHTPIIPPPVIVLPLNGTIFESPHGSGLDLFCKVLTECKMADSTVVMWLVNGQSVESSYLNEWALQGGRRVSKVSGGCQIELRLVVVEMTEENVKTELKCITQNQGGRQEVVAQFQLEDSKFTWLVVAAVAISCFLTVVSIFLYILFKPKRKKKMDYILARQNSTF</sequence>
<dbReference type="PRINTS" id="PR01536">
    <property type="entry name" value="INTRLKN1R12F"/>
</dbReference>
<evidence type="ECO:0000256" key="8">
    <source>
        <dbReference type="SAM" id="Phobius"/>
    </source>
</evidence>
<comment type="similarity">
    <text evidence="1">Belongs to the interleukin-1 receptor family.</text>
</comment>
<feature type="domain" description="Ig-like" evidence="9">
    <location>
        <begin position="216"/>
        <end position="287"/>
    </location>
</feature>
<evidence type="ECO:0000256" key="7">
    <source>
        <dbReference type="SAM" id="MobiDB-lite"/>
    </source>
</evidence>
<dbReference type="InterPro" id="IPR015621">
    <property type="entry name" value="IL-1_rcpt_fam"/>
</dbReference>
<dbReference type="InterPro" id="IPR036179">
    <property type="entry name" value="Ig-like_dom_sf"/>
</dbReference>
<dbReference type="SMART" id="SM00409">
    <property type="entry name" value="IG"/>
    <property type="match status" value="2"/>
</dbReference>
<evidence type="ECO:0000256" key="4">
    <source>
        <dbReference type="ARBA" id="ARBA00023157"/>
    </source>
</evidence>
<keyword evidence="8" id="KW-0472">Membrane</keyword>
<evidence type="ECO:0000256" key="3">
    <source>
        <dbReference type="ARBA" id="ARBA00022737"/>
    </source>
</evidence>
<evidence type="ECO:0000256" key="1">
    <source>
        <dbReference type="ARBA" id="ARBA00009752"/>
    </source>
</evidence>
<dbReference type="RefSeq" id="XP_018551898.2">
    <property type="nucleotide sequence ID" value="XM_018696382.2"/>
</dbReference>
<keyword evidence="4" id="KW-1015">Disulfide bond</keyword>
<organism evidence="10 11">
    <name type="scientific">Lates calcarifer</name>
    <name type="common">Barramundi</name>
    <name type="synonym">Holocentrus calcarifer</name>
    <dbReference type="NCBI Taxonomy" id="8187"/>
    <lineage>
        <taxon>Eukaryota</taxon>
        <taxon>Metazoa</taxon>
        <taxon>Chordata</taxon>
        <taxon>Craniata</taxon>
        <taxon>Vertebrata</taxon>
        <taxon>Euteleostomi</taxon>
        <taxon>Actinopterygii</taxon>
        <taxon>Neopterygii</taxon>
        <taxon>Teleostei</taxon>
        <taxon>Neoteleostei</taxon>
        <taxon>Acanthomorphata</taxon>
        <taxon>Carangaria</taxon>
        <taxon>Carangaria incertae sedis</taxon>
        <taxon>Centropomidae</taxon>
        <taxon>Lates</taxon>
    </lineage>
</organism>
<protein>
    <submittedName>
        <fullName evidence="11">Interleukin-1 receptor type 2 isoform X1</fullName>
    </submittedName>
</protein>